<evidence type="ECO:0000259" key="1">
    <source>
        <dbReference type="Pfam" id="PF12705"/>
    </source>
</evidence>
<evidence type="ECO:0000313" key="3">
    <source>
        <dbReference type="Proteomes" id="UP000254889"/>
    </source>
</evidence>
<name>A0A345ZRJ5_9HYPH</name>
<dbReference type="RefSeq" id="WP_115688336.1">
    <property type="nucleotide sequence ID" value="NZ_CP031417.1"/>
</dbReference>
<dbReference type="InterPro" id="IPR038726">
    <property type="entry name" value="PDDEXK_AddAB-type"/>
</dbReference>
<dbReference type="Pfam" id="PF12705">
    <property type="entry name" value="PDDEXK_1"/>
    <property type="match status" value="1"/>
</dbReference>
<gene>
    <name evidence="2" type="ORF">DW352_02805</name>
</gene>
<dbReference type="EMBL" id="CP031417">
    <property type="protein sequence ID" value="AXK79542.1"/>
    <property type="molecule type" value="Genomic_DNA"/>
</dbReference>
<dbReference type="InterPro" id="IPR011604">
    <property type="entry name" value="PDDEXK-like_dom_sf"/>
</dbReference>
<proteinExistence type="predicted"/>
<dbReference type="KEGG" id="ptaw:DW352_02805"/>
<protein>
    <submittedName>
        <fullName evidence="2">PD-(D/E)XK nuclease family protein</fullName>
    </submittedName>
</protein>
<dbReference type="Proteomes" id="UP000254889">
    <property type="component" value="Chromosome"/>
</dbReference>
<sequence>MPQQLNLVFGWWADGITWPEMPGTADAYLGETVVGPAGLLDVLETALGTGAPPQSHACRIAEWQAKMRAADDGARVWSQSYKIDPWGTARLVLGWRDELVEAGWTPDVVGSPRLKDIAAIENAAPMLSPGVSDRLQALIDAIKGRSIPLHAIRLIDARNTLPTGWRLLLDTLEARGVRIEAVPQIADNASGDLKVLRTPGKTNALSGDGSVFVLFANTEIVAAECLASWLAAAQDNQETIVVAGRPTGLLDSFLADRGLPRIGDSDRSPFRGAIQVLSLAFATSWLPFDPRPLIDLLLLPRPPFPRRIAREFARTLSERPGQGHSGWNEAWKFAAHWLEDHRDADDNDDAASRLQEWRDWIEPTLFPAEPGMPSDAAARICARVQQWAYKLDRGNADPVLTKVAQLSGELAQAISAIGLAELPRHLLERMIDQVVMEGMENPIAAAEASEWTAVAHPGAVWGPARRLIWWGFEQPEALPKAGPWDEAERAILKSAGCPIDDIDVALERHSISWRRAIQAPQQELILVRTRGSDNGVHPVWHELSAKFDNASVNVIGSAEDILEGRNPRVAFRLLARTAVAIEALPPKRRCWHMPNGVIKPEATSPSAIEDLLSCPLRWTLSRLLRIRRGALQGLPREEQLLGNLAHEIARAVFVTGDAPERDDARRLAEQLFGKLVSEIAAPLALPGYAALYEEARQQIPHAIGELAGQLRQSGLTIEGCEIELAKELPDGTLMNGRIDLLARDSQKRPVIFDLKWARREKLYRQKLESGEAVQLAAYSYLTTDVPSGAPAGYFLIRQSALLGSSDSPFAPQVRVQGPDMAATWQNVTAAWQSRMEAISAGRAVALGVPLGEGEQDVDQAPSLSLQPPCHYCEYHGLCGGSREEA</sequence>
<dbReference type="OrthoDB" id="1488830at2"/>
<organism evidence="2 3">
    <name type="scientific">Pseudolabrys taiwanensis</name>
    <dbReference type="NCBI Taxonomy" id="331696"/>
    <lineage>
        <taxon>Bacteria</taxon>
        <taxon>Pseudomonadati</taxon>
        <taxon>Pseudomonadota</taxon>
        <taxon>Alphaproteobacteria</taxon>
        <taxon>Hyphomicrobiales</taxon>
        <taxon>Xanthobacteraceae</taxon>
        <taxon>Pseudolabrys</taxon>
    </lineage>
</organism>
<evidence type="ECO:0000313" key="2">
    <source>
        <dbReference type="EMBL" id="AXK79542.1"/>
    </source>
</evidence>
<feature type="domain" description="PD-(D/E)XK endonuclease-like" evidence="1">
    <location>
        <begin position="603"/>
        <end position="878"/>
    </location>
</feature>
<dbReference type="Gene3D" id="3.90.320.10">
    <property type="match status" value="1"/>
</dbReference>
<accession>A0A345ZRJ5</accession>
<reference evidence="2 3" key="1">
    <citation type="submission" date="2018-07" db="EMBL/GenBank/DDBJ databases">
        <authorList>
            <person name="Quirk P.G."/>
            <person name="Krulwich T.A."/>
        </authorList>
    </citation>
    <scope>NUCLEOTIDE SEQUENCE [LARGE SCALE GENOMIC DNA]</scope>
    <source>
        <strain evidence="2 3">CC-BB4</strain>
    </source>
</reference>
<keyword evidence="3" id="KW-1185">Reference proteome</keyword>
<dbReference type="AlphaFoldDB" id="A0A345ZRJ5"/>